<proteinExistence type="predicted"/>
<dbReference type="EMBL" id="HBGK01044968">
    <property type="protein sequence ID" value="CAD9304710.1"/>
    <property type="molecule type" value="Transcribed_RNA"/>
</dbReference>
<accession>A0A7S1VP71</accession>
<dbReference type="AlphaFoldDB" id="A0A7S1VP71"/>
<reference evidence="1" key="1">
    <citation type="submission" date="2021-01" db="EMBL/GenBank/DDBJ databases">
        <authorList>
            <person name="Corre E."/>
            <person name="Pelletier E."/>
            <person name="Niang G."/>
            <person name="Scheremetjew M."/>
            <person name="Finn R."/>
            <person name="Kale V."/>
            <person name="Holt S."/>
            <person name="Cochrane G."/>
            <person name="Meng A."/>
            <person name="Brown T."/>
            <person name="Cohen L."/>
        </authorList>
    </citation>
    <scope>NUCLEOTIDE SEQUENCE</scope>
    <source>
        <strain evidence="1">CCMP 410</strain>
    </source>
</reference>
<evidence type="ECO:0000313" key="1">
    <source>
        <dbReference type="EMBL" id="CAD9304710.1"/>
    </source>
</evidence>
<sequence>MSSEDDKYGYVTDLAQAGTQKLGRTTEEVNALVKHLKEAVASVGKNGRVIHIAHSQGALLTSLAARELTPLEMNQIEVLAFGGAAALRKTVQTPWRRVVNYYSVNDPLLLVVPQAAQALRQGYFVGASGDSGDDFSSEFCFLAPRIGDPIQDHNLLGATYGQALAWEGQRFQSQYQSLVYRVGRTVDLRLTGPLWLNTVTGTLIITSSVQHVIQIVLHYLLAPIVLVLRVLYTLLQEGSRLALKVCGPVILSIAVLLKAVLEDLIRSVNKQEQYQPVHLALDLGEESGKKGKAKLQTQGGGPE</sequence>
<name>A0A7S1VP71_9STRA</name>
<gene>
    <name evidence="1" type="ORF">GOCE00092_LOCUS23662</name>
</gene>
<protein>
    <submittedName>
        <fullName evidence="1">Uncharacterized protein</fullName>
    </submittedName>
</protein>
<dbReference type="SUPFAM" id="SSF53474">
    <property type="entry name" value="alpha/beta-Hydrolases"/>
    <property type="match status" value="1"/>
</dbReference>
<organism evidence="1">
    <name type="scientific">Grammatophora oceanica</name>
    <dbReference type="NCBI Taxonomy" id="210454"/>
    <lineage>
        <taxon>Eukaryota</taxon>
        <taxon>Sar</taxon>
        <taxon>Stramenopiles</taxon>
        <taxon>Ochrophyta</taxon>
        <taxon>Bacillariophyta</taxon>
        <taxon>Fragilariophyceae</taxon>
        <taxon>Fragilariophycidae</taxon>
        <taxon>Rhabdonematales</taxon>
        <taxon>Grammatophoraceae</taxon>
        <taxon>Grammatophora</taxon>
    </lineage>
</organism>
<dbReference type="InterPro" id="IPR029058">
    <property type="entry name" value="AB_hydrolase_fold"/>
</dbReference>